<dbReference type="PROSITE" id="PS00107">
    <property type="entry name" value="PROTEIN_KINASE_ATP"/>
    <property type="match status" value="1"/>
</dbReference>
<dbReference type="GO" id="GO:0016020">
    <property type="term" value="C:membrane"/>
    <property type="evidence" value="ECO:0007669"/>
    <property type="project" value="UniProtKB-SubCell"/>
</dbReference>
<reference evidence="16" key="1">
    <citation type="submission" date="2021-01" db="UniProtKB">
        <authorList>
            <consortium name="EnsemblPlants"/>
        </authorList>
    </citation>
    <scope>IDENTIFICATION</scope>
</reference>
<dbReference type="Gene3D" id="3.30.200.20">
    <property type="entry name" value="Phosphorylase Kinase, domain 1"/>
    <property type="match status" value="1"/>
</dbReference>
<evidence type="ECO:0000256" key="9">
    <source>
        <dbReference type="ARBA" id="ARBA00022989"/>
    </source>
</evidence>
<feature type="transmembrane region" description="Helical" evidence="13">
    <location>
        <begin position="261"/>
        <end position="283"/>
    </location>
</feature>
<keyword evidence="8 11" id="KW-0067">ATP-binding</keyword>
<keyword evidence="6" id="KW-0677">Repeat</keyword>
<proteinExistence type="predicted"/>
<comment type="subcellular location">
    <subcellularLocation>
        <location evidence="1">Membrane</location>
    </subcellularLocation>
</comment>
<dbReference type="InterPro" id="IPR011009">
    <property type="entry name" value="Kinase-like_dom_sf"/>
</dbReference>
<dbReference type="InterPro" id="IPR000719">
    <property type="entry name" value="Prot_kinase_dom"/>
</dbReference>
<dbReference type="InterPro" id="IPR050994">
    <property type="entry name" value="At_inactive_RLKs"/>
</dbReference>
<evidence type="ECO:0000256" key="10">
    <source>
        <dbReference type="ARBA" id="ARBA00023136"/>
    </source>
</evidence>
<dbReference type="Gramene" id="Kaladp0069s0101.1.v1.1">
    <property type="protein sequence ID" value="Kaladp0069s0101.1.v1.1"/>
    <property type="gene ID" value="Kaladp0069s0101.v1.1"/>
</dbReference>
<evidence type="ECO:0000256" key="14">
    <source>
        <dbReference type="SAM" id="SignalP"/>
    </source>
</evidence>
<evidence type="ECO:0000256" key="5">
    <source>
        <dbReference type="ARBA" id="ARBA00022729"/>
    </source>
</evidence>
<dbReference type="InterPro" id="IPR032675">
    <property type="entry name" value="LRR_dom_sf"/>
</dbReference>
<sequence length="612" mass="66338">MNLASCLAALSSSLLVLSLLPKTAADNLFAPDRQALLDFISSVPHARKLHWNLSTPVCTTWAGVRCSRSGARVTSLRLPGIGLRGKIPAHTLGRLDALEALSLRWNRLHGELPPDVLSAPSLQYVNLEHNVLSGNIPSSLSPKLAFLNLAFNSFTGSIPESIPNLARLAGLRLENNSLTGRIPRIDIPDLKILNVSNNQLNGSIPSSLRHFPASSFEGNSLLCGSPLNVCSSSEAPTPPPSITKLPSNGGSKKKSWLSTRIIAAMAAGGSAVIALLLALSYWIKTKDQGAASSATKGPVFNGGSSRRLSNKEGEQEDEKNNLVFSKGCPYSYDLEDLLSASAEVLGKGSYGTAYKAVLDDGVTVVVKRLRDVVAGRKEFEQQMRRVARIDPHPNVVPLRAYHYSKDEKLLVYDYVPGGSLSAMLHGSNWYRLGWKSRVKLALEAAEGVRRLHAAKFVHGNIRASNVLIGSEGCISDSGLATLMTFPAHPSPSPGYRAPEVMETRRFSEKSDVYSFGVLLLEMLTGKAPLQSSGHEDVVDLPRWVRSVVREEWTAEVFDPELVRAGNSEDELVQMLHIAMACVERNPDVRPSMEEVIKMIREVGSSDSEISPS</sequence>
<protein>
    <recommendedName>
        <fullName evidence="15">Protein kinase domain-containing protein</fullName>
    </recommendedName>
</protein>
<dbReference type="AlphaFoldDB" id="A0A7N0UIX9"/>
<keyword evidence="4 13" id="KW-0812">Transmembrane</keyword>
<dbReference type="EnsemblPlants" id="Kaladp0069s0101.1.v1.1">
    <property type="protein sequence ID" value="Kaladp0069s0101.1.v1.1"/>
    <property type="gene ID" value="Kaladp0069s0101.v1.1"/>
</dbReference>
<evidence type="ECO:0000256" key="6">
    <source>
        <dbReference type="ARBA" id="ARBA00022737"/>
    </source>
</evidence>
<dbReference type="Pfam" id="PF07714">
    <property type="entry name" value="PK_Tyr_Ser-Thr"/>
    <property type="match status" value="1"/>
</dbReference>
<dbReference type="Gene3D" id="1.10.510.10">
    <property type="entry name" value="Transferase(Phosphotransferase) domain 1"/>
    <property type="match status" value="1"/>
</dbReference>
<dbReference type="GO" id="GO:0005524">
    <property type="term" value="F:ATP binding"/>
    <property type="evidence" value="ECO:0007669"/>
    <property type="project" value="UniProtKB-UniRule"/>
</dbReference>
<accession>A0A7N0UIX9</accession>
<feature type="region of interest" description="Disordered" evidence="12">
    <location>
        <begin position="233"/>
        <end position="252"/>
    </location>
</feature>
<feature type="region of interest" description="Disordered" evidence="12">
    <location>
        <begin position="292"/>
        <end position="319"/>
    </location>
</feature>
<dbReference type="InterPro" id="IPR017441">
    <property type="entry name" value="Protein_kinase_ATP_BS"/>
</dbReference>
<name>A0A7N0UIX9_KALFE</name>
<dbReference type="InterPro" id="IPR001611">
    <property type="entry name" value="Leu-rich_rpt"/>
</dbReference>
<keyword evidence="5 14" id="KW-0732">Signal</keyword>
<organism evidence="16 17">
    <name type="scientific">Kalanchoe fedtschenkoi</name>
    <name type="common">Lavender scallops</name>
    <name type="synonym">South American air plant</name>
    <dbReference type="NCBI Taxonomy" id="63787"/>
    <lineage>
        <taxon>Eukaryota</taxon>
        <taxon>Viridiplantae</taxon>
        <taxon>Streptophyta</taxon>
        <taxon>Embryophyta</taxon>
        <taxon>Tracheophyta</taxon>
        <taxon>Spermatophyta</taxon>
        <taxon>Magnoliopsida</taxon>
        <taxon>eudicotyledons</taxon>
        <taxon>Gunneridae</taxon>
        <taxon>Pentapetalae</taxon>
        <taxon>Saxifragales</taxon>
        <taxon>Crassulaceae</taxon>
        <taxon>Kalanchoe</taxon>
    </lineage>
</organism>
<keyword evidence="7 11" id="KW-0547">Nucleotide-binding</keyword>
<evidence type="ECO:0000313" key="17">
    <source>
        <dbReference type="Proteomes" id="UP000594263"/>
    </source>
</evidence>
<keyword evidence="9 13" id="KW-1133">Transmembrane helix</keyword>
<evidence type="ECO:0000256" key="13">
    <source>
        <dbReference type="SAM" id="Phobius"/>
    </source>
</evidence>
<evidence type="ECO:0000256" key="8">
    <source>
        <dbReference type="ARBA" id="ARBA00022840"/>
    </source>
</evidence>
<dbReference type="FunFam" id="3.80.10.10:FF:000234">
    <property type="entry name" value="Probable inactive receptor kinase RLK902"/>
    <property type="match status" value="1"/>
</dbReference>
<dbReference type="InterPro" id="IPR013210">
    <property type="entry name" value="LRR_N_plant-typ"/>
</dbReference>
<evidence type="ECO:0000256" key="2">
    <source>
        <dbReference type="ARBA" id="ARBA00022553"/>
    </source>
</evidence>
<feature type="signal peptide" evidence="14">
    <location>
        <begin position="1"/>
        <end position="25"/>
    </location>
</feature>
<dbReference type="Pfam" id="PF00560">
    <property type="entry name" value="LRR_1"/>
    <property type="match status" value="3"/>
</dbReference>
<evidence type="ECO:0000256" key="11">
    <source>
        <dbReference type="PROSITE-ProRule" id="PRU10141"/>
    </source>
</evidence>
<feature type="domain" description="Protein kinase" evidence="15">
    <location>
        <begin position="339"/>
        <end position="609"/>
    </location>
</feature>
<evidence type="ECO:0000256" key="12">
    <source>
        <dbReference type="SAM" id="MobiDB-lite"/>
    </source>
</evidence>
<evidence type="ECO:0000313" key="16">
    <source>
        <dbReference type="EnsemblPlants" id="Kaladp0069s0101.1.v1.1"/>
    </source>
</evidence>
<keyword evidence="3" id="KW-0433">Leucine-rich repeat</keyword>
<dbReference type="OMA" id="VCNANRR"/>
<dbReference type="PROSITE" id="PS50011">
    <property type="entry name" value="PROTEIN_KINASE_DOM"/>
    <property type="match status" value="1"/>
</dbReference>
<evidence type="ECO:0000256" key="4">
    <source>
        <dbReference type="ARBA" id="ARBA00022692"/>
    </source>
</evidence>
<evidence type="ECO:0000256" key="3">
    <source>
        <dbReference type="ARBA" id="ARBA00022614"/>
    </source>
</evidence>
<keyword evidence="10 13" id="KW-0472">Membrane</keyword>
<evidence type="ECO:0000256" key="1">
    <source>
        <dbReference type="ARBA" id="ARBA00004370"/>
    </source>
</evidence>
<dbReference type="Gene3D" id="3.80.10.10">
    <property type="entry name" value="Ribonuclease Inhibitor"/>
    <property type="match status" value="2"/>
</dbReference>
<dbReference type="PANTHER" id="PTHR48010:SF71">
    <property type="entry name" value="PROTEIN KINASE DOMAIN-CONTAINING PROTEIN"/>
    <property type="match status" value="1"/>
</dbReference>
<dbReference type="PANTHER" id="PTHR48010">
    <property type="entry name" value="OS05G0588300 PROTEIN"/>
    <property type="match status" value="1"/>
</dbReference>
<dbReference type="InterPro" id="IPR001245">
    <property type="entry name" value="Ser-Thr/Tyr_kinase_cat_dom"/>
</dbReference>
<dbReference type="FunFam" id="1.10.510.10:FF:000095">
    <property type="entry name" value="protein STRUBBELIG-RECEPTOR FAMILY 8"/>
    <property type="match status" value="1"/>
</dbReference>
<dbReference type="Proteomes" id="UP000594263">
    <property type="component" value="Unplaced"/>
</dbReference>
<feature type="chain" id="PRO_5029776281" description="Protein kinase domain-containing protein" evidence="14">
    <location>
        <begin position="26"/>
        <end position="612"/>
    </location>
</feature>
<keyword evidence="2" id="KW-0597">Phosphoprotein</keyword>
<dbReference type="GO" id="GO:0004672">
    <property type="term" value="F:protein kinase activity"/>
    <property type="evidence" value="ECO:0007669"/>
    <property type="project" value="InterPro"/>
</dbReference>
<feature type="binding site" evidence="11">
    <location>
        <position position="367"/>
    </location>
    <ligand>
        <name>ATP</name>
        <dbReference type="ChEBI" id="CHEBI:30616"/>
    </ligand>
</feature>
<dbReference type="SUPFAM" id="SSF52058">
    <property type="entry name" value="L domain-like"/>
    <property type="match status" value="1"/>
</dbReference>
<keyword evidence="17" id="KW-1185">Reference proteome</keyword>
<dbReference type="Pfam" id="PF08263">
    <property type="entry name" value="LRRNT_2"/>
    <property type="match status" value="1"/>
</dbReference>
<evidence type="ECO:0000259" key="15">
    <source>
        <dbReference type="PROSITE" id="PS50011"/>
    </source>
</evidence>
<dbReference type="FunFam" id="3.30.200.20:FF:000307">
    <property type="entry name" value="pollen receptor-like kinase 1"/>
    <property type="match status" value="1"/>
</dbReference>
<dbReference type="SUPFAM" id="SSF56112">
    <property type="entry name" value="Protein kinase-like (PK-like)"/>
    <property type="match status" value="1"/>
</dbReference>
<dbReference type="SMART" id="SM00220">
    <property type="entry name" value="S_TKc"/>
    <property type="match status" value="1"/>
</dbReference>
<evidence type="ECO:0000256" key="7">
    <source>
        <dbReference type="ARBA" id="ARBA00022741"/>
    </source>
</evidence>